<gene>
    <name evidence="2" type="ORF">BCV71DRAFT_278555</name>
</gene>
<accession>A0A1X0RMT4</accession>
<protein>
    <submittedName>
        <fullName evidence="2">Uncharacterized protein</fullName>
    </submittedName>
</protein>
<dbReference type="AlphaFoldDB" id="A0A1X0RMT4"/>
<dbReference type="EMBL" id="KV921548">
    <property type="protein sequence ID" value="ORE13317.1"/>
    <property type="molecule type" value="Genomic_DNA"/>
</dbReference>
<organism evidence="2 3">
    <name type="scientific">Rhizopus microsporus</name>
    <dbReference type="NCBI Taxonomy" id="58291"/>
    <lineage>
        <taxon>Eukaryota</taxon>
        <taxon>Fungi</taxon>
        <taxon>Fungi incertae sedis</taxon>
        <taxon>Mucoromycota</taxon>
        <taxon>Mucoromycotina</taxon>
        <taxon>Mucoromycetes</taxon>
        <taxon>Mucorales</taxon>
        <taxon>Mucorineae</taxon>
        <taxon>Rhizopodaceae</taxon>
        <taxon>Rhizopus</taxon>
    </lineage>
</organism>
<name>A0A1X0RMT4_RHIZD</name>
<dbReference type="Proteomes" id="UP000242381">
    <property type="component" value="Unassembled WGS sequence"/>
</dbReference>
<evidence type="ECO:0000313" key="2">
    <source>
        <dbReference type="EMBL" id="ORE13317.1"/>
    </source>
</evidence>
<reference evidence="2 3" key="1">
    <citation type="journal article" date="2016" name="Proc. Natl. Acad. Sci. U.S.A.">
        <title>Lipid metabolic changes in an early divergent fungus govern the establishment of a mutualistic symbiosis with endobacteria.</title>
        <authorList>
            <person name="Lastovetsky O.A."/>
            <person name="Gaspar M.L."/>
            <person name="Mondo S.J."/>
            <person name="LaButti K.M."/>
            <person name="Sandor L."/>
            <person name="Grigoriev I.V."/>
            <person name="Henry S.A."/>
            <person name="Pawlowska T.E."/>
        </authorList>
    </citation>
    <scope>NUCLEOTIDE SEQUENCE [LARGE SCALE GENOMIC DNA]</scope>
    <source>
        <strain evidence="2 3">ATCC 11559</strain>
    </source>
</reference>
<dbReference type="VEuPathDB" id="FungiDB:BCV72DRAFT_314661"/>
<proteinExistence type="predicted"/>
<evidence type="ECO:0000313" key="3">
    <source>
        <dbReference type="Proteomes" id="UP000242381"/>
    </source>
</evidence>
<evidence type="ECO:0000256" key="1">
    <source>
        <dbReference type="SAM" id="MobiDB-lite"/>
    </source>
</evidence>
<feature type="region of interest" description="Disordered" evidence="1">
    <location>
        <begin position="441"/>
        <end position="464"/>
    </location>
</feature>
<sequence>MSDLRDLHTPTFRRGEVIRSTIDYLFLSTILSANYIDATVDFVDPEWSDHAILSVELKLDLADSHGPGAWRANPVYLGHKGFRRHLANMLTEVYHSEIAHSQSSPQILWDMVKARVKEFTRKYGRSYIKRLQRKRHCILQSSLPEGVLVEHLPRVERQIASLQRDLVEIKVLKAEKTWREHGETDAGYIKKSASVRSAQRSILQLWDPSRDEFSSSRDDLLRISSDFYRHLFTAEPLLTPTVLIYKYQKYNRIPFERRPGTNMTTKNLLKHPEVKDIADGAQSDALYAPKDESLVHAPIIVEVQHSVNFAFVNRSIECCTLAYQRFKTLPVLVVFCINATSGIPIKLLSSSTLLCAMDVHCGLWARKCHIINHSSAKKWIGAALRPFTALSLLLVDQETCLLESQDWKDSMMVRLFEILQQILHAQQGIEKMQSVKRQFQEDDDQDTAAAKSDTDPESSIRSFDEQKYQRTMEFTEQFKKNSKKDELESLPCIAA</sequence>